<comment type="subcellular location">
    <subcellularLocation>
        <location evidence="1">Cell outer membrane</location>
    </subcellularLocation>
</comment>
<gene>
    <name evidence="7" type="ORF">RJ41_08735</name>
</gene>
<evidence type="ECO:0000256" key="6">
    <source>
        <dbReference type="SAM" id="SignalP"/>
    </source>
</evidence>
<dbReference type="EMBL" id="JWLW01000014">
    <property type="protein sequence ID" value="KHT53298.1"/>
    <property type="molecule type" value="Genomic_DNA"/>
</dbReference>
<keyword evidence="3 6" id="KW-0732">Signal</keyword>
<comment type="caution">
    <text evidence="7">The sequence shown here is derived from an EMBL/GenBank/DDBJ whole genome shotgun (WGS) entry which is preliminary data.</text>
</comment>
<evidence type="ECO:0000256" key="5">
    <source>
        <dbReference type="ARBA" id="ARBA00023237"/>
    </source>
</evidence>
<keyword evidence="4" id="KW-0472">Membrane</keyword>
<evidence type="ECO:0000256" key="4">
    <source>
        <dbReference type="ARBA" id="ARBA00023136"/>
    </source>
</evidence>
<comment type="similarity">
    <text evidence="2">Belongs to the MipA/OmpV family.</text>
</comment>
<evidence type="ECO:0000256" key="1">
    <source>
        <dbReference type="ARBA" id="ARBA00004442"/>
    </source>
</evidence>
<dbReference type="Pfam" id="PF06629">
    <property type="entry name" value="MipA"/>
    <property type="match status" value="1"/>
</dbReference>
<dbReference type="AlphaFoldDB" id="A0A0B3Y7U3"/>
<evidence type="ECO:0008006" key="9">
    <source>
        <dbReference type="Google" id="ProtNLM"/>
    </source>
</evidence>
<keyword evidence="5" id="KW-0998">Cell outer membrane</keyword>
<dbReference type="PANTHER" id="PTHR38776:SF1">
    <property type="entry name" value="MLTA-INTERACTING PROTEIN-RELATED"/>
    <property type="match status" value="1"/>
</dbReference>
<dbReference type="PANTHER" id="PTHR38776">
    <property type="entry name" value="MLTA-INTERACTING PROTEIN-RELATED"/>
    <property type="match status" value="1"/>
</dbReference>
<reference evidence="7 8" key="1">
    <citation type="submission" date="2014-12" db="EMBL/GenBank/DDBJ databases">
        <title>Genome sequencing of Alteromonas marina AD001.</title>
        <authorList>
            <person name="Adrian T.G.S."/>
            <person name="Chan K.G."/>
        </authorList>
    </citation>
    <scope>NUCLEOTIDE SEQUENCE [LARGE SCALE GENOMIC DNA]</scope>
    <source>
        <strain evidence="7 8">AD001</strain>
    </source>
</reference>
<dbReference type="RefSeq" id="WP_039219478.1">
    <property type="nucleotide sequence ID" value="NZ_JWLW01000014.1"/>
</dbReference>
<dbReference type="Proteomes" id="UP000031197">
    <property type="component" value="Unassembled WGS sequence"/>
</dbReference>
<protein>
    <recommendedName>
        <fullName evidence="9">Structural protein MipA</fullName>
    </recommendedName>
</protein>
<evidence type="ECO:0000256" key="2">
    <source>
        <dbReference type="ARBA" id="ARBA00005722"/>
    </source>
</evidence>
<feature type="signal peptide" evidence="6">
    <location>
        <begin position="1"/>
        <end position="24"/>
    </location>
</feature>
<feature type="chain" id="PRO_5002100842" description="Structural protein MipA" evidence="6">
    <location>
        <begin position="25"/>
        <end position="255"/>
    </location>
</feature>
<name>A0A0B3Y7U3_9ALTE</name>
<organism evidence="7 8">
    <name type="scientific">Alteromonas marina</name>
    <dbReference type="NCBI Taxonomy" id="203795"/>
    <lineage>
        <taxon>Bacteria</taxon>
        <taxon>Pseudomonadati</taxon>
        <taxon>Pseudomonadota</taxon>
        <taxon>Gammaproteobacteria</taxon>
        <taxon>Alteromonadales</taxon>
        <taxon>Alteromonadaceae</taxon>
        <taxon>Alteromonas/Salinimonas group</taxon>
        <taxon>Alteromonas</taxon>
    </lineage>
</organism>
<evidence type="ECO:0000313" key="7">
    <source>
        <dbReference type="EMBL" id="KHT53298.1"/>
    </source>
</evidence>
<dbReference type="OrthoDB" id="8562138at2"/>
<accession>A0A0B3Y7U3</accession>
<keyword evidence="8" id="KW-1185">Reference proteome</keyword>
<dbReference type="InterPro" id="IPR010583">
    <property type="entry name" value="MipA"/>
</dbReference>
<dbReference type="GO" id="GO:0009279">
    <property type="term" value="C:cell outer membrane"/>
    <property type="evidence" value="ECO:0007669"/>
    <property type="project" value="UniProtKB-SubCell"/>
</dbReference>
<proteinExistence type="inferred from homology"/>
<evidence type="ECO:0000313" key="8">
    <source>
        <dbReference type="Proteomes" id="UP000031197"/>
    </source>
</evidence>
<sequence length="255" mass="28174">MTLLKCLGAASLSTLLAFSSTVTAQQPTGSQQPQGWMWGFGVAASQDVYTDFDNRIVPIPIVGYTGEKLRVYGPFIGYELFREKGFTLDAQLVPVFAGYEEDDSAVFTGMEDRDFSYAAGVGLNYNTGSWVYSLSTNADILGKFDGYQASARIGKQFRVNNFMIEPSVGVNYQDSNYVDYYYGVRPEEANAFRNVYVGDSALNTEVRVAISTRQFLGGMTRLEIGATFFDDSISDSPLTDDDTALSAMLVYTRFF</sequence>
<evidence type="ECO:0000256" key="3">
    <source>
        <dbReference type="ARBA" id="ARBA00022729"/>
    </source>
</evidence>